<evidence type="ECO:0000313" key="4">
    <source>
        <dbReference type="Proteomes" id="UP001595478"/>
    </source>
</evidence>
<protein>
    <submittedName>
        <fullName evidence="3">GNAT family N-acetyltransferase</fullName>
        <ecNumber evidence="3">2.3.1.-</ecNumber>
    </submittedName>
</protein>
<organism evidence="3 4">
    <name type="scientific">Agaribacter flavus</name>
    <dbReference type="NCBI Taxonomy" id="1902781"/>
    <lineage>
        <taxon>Bacteria</taxon>
        <taxon>Pseudomonadati</taxon>
        <taxon>Pseudomonadota</taxon>
        <taxon>Gammaproteobacteria</taxon>
        <taxon>Alteromonadales</taxon>
        <taxon>Alteromonadaceae</taxon>
        <taxon>Agaribacter</taxon>
    </lineage>
</organism>
<dbReference type="CDD" id="cd00090">
    <property type="entry name" value="HTH_ARSR"/>
    <property type="match status" value="1"/>
</dbReference>
<dbReference type="Pfam" id="PF13508">
    <property type="entry name" value="Acetyltransf_7"/>
    <property type="match status" value="1"/>
</dbReference>
<dbReference type="EC" id="2.3.1.-" evidence="3"/>
<evidence type="ECO:0000313" key="3">
    <source>
        <dbReference type="EMBL" id="MFC3121216.1"/>
    </source>
</evidence>
<dbReference type="GO" id="GO:0016746">
    <property type="term" value="F:acyltransferase activity"/>
    <property type="evidence" value="ECO:0007669"/>
    <property type="project" value="UniProtKB-KW"/>
</dbReference>
<dbReference type="PANTHER" id="PTHR13947">
    <property type="entry name" value="GNAT FAMILY N-ACETYLTRANSFERASE"/>
    <property type="match status" value="1"/>
</dbReference>
<sequence>MDYFDEFGELGLGSRLKRLSDRLMTDANAVYQAFDLPIQPKWFSLLSLLRDKKRVSVVQASELLGLSQPALSQFCKQLLEVQLIELVPETKDARKKIMQLSSKGFVALENVQMVWGAVEKAAVDLSREEGNDFYQAVRSFENSLKNKSLLTRTKSYLSSIDSEALHFLPFEQDLAPYFEVINIEWVEQMFELEEIDKKVLSQPYDYIVRPGGEIWFAKHALHGIVGTCALLKTAEGEFELTKMGVLSAMRGHRIGERLLQHVIAQAEQMKVNKLYLLTNKKCEAAIHLYEKLGFEHSQDIMRQYGGHYKRCDVAMLYTG</sequence>
<evidence type="ECO:0000256" key="1">
    <source>
        <dbReference type="ARBA" id="ARBA00022679"/>
    </source>
</evidence>
<dbReference type="InterPro" id="IPR000182">
    <property type="entry name" value="GNAT_dom"/>
</dbReference>
<reference evidence="4" key="1">
    <citation type="journal article" date="2019" name="Int. J. Syst. Evol. Microbiol.">
        <title>The Global Catalogue of Microorganisms (GCM) 10K type strain sequencing project: providing services to taxonomists for standard genome sequencing and annotation.</title>
        <authorList>
            <consortium name="The Broad Institute Genomics Platform"/>
            <consortium name="The Broad Institute Genome Sequencing Center for Infectious Disease"/>
            <person name="Wu L."/>
            <person name="Ma J."/>
        </authorList>
    </citation>
    <scope>NUCLEOTIDE SEQUENCE [LARGE SCALE GENOMIC DNA]</scope>
    <source>
        <strain evidence="4">KCTC 52473</strain>
    </source>
</reference>
<dbReference type="SUPFAM" id="SSF46785">
    <property type="entry name" value="Winged helix' DNA-binding domain"/>
    <property type="match status" value="1"/>
</dbReference>
<dbReference type="Gene3D" id="1.10.10.10">
    <property type="entry name" value="Winged helix-like DNA-binding domain superfamily/Winged helix DNA-binding domain"/>
    <property type="match status" value="1"/>
</dbReference>
<dbReference type="InterPro" id="IPR036390">
    <property type="entry name" value="WH_DNA-bd_sf"/>
</dbReference>
<proteinExistence type="predicted"/>
<accession>A0ABV7FP53</accession>
<feature type="domain" description="N-acetyltransferase" evidence="2">
    <location>
        <begin position="165"/>
        <end position="319"/>
    </location>
</feature>
<keyword evidence="3" id="KW-0012">Acyltransferase</keyword>
<evidence type="ECO:0000259" key="2">
    <source>
        <dbReference type="PROSITE" id="PS51186"/>
    </source>
</evidence>
<dbReference type="InterPro" id="IPR036388">
    <property type="entry name" value="WH-like_DNA-bd_sf"/>
</dbReference>
<keyword evidence="1 3" id="KW-0808">Transferase</keyword>
<comment type="caution">
    <text evidence="3">The sequence shown here is derived from an EMBL/GenBank/DDBJ whole genome shotgun (WGS) entry which is preliminary data.</text>
</comment>
<dbReference type="RefSeq" id="WP_376919351.1">
    <property type="nucleotide sequence ID" value="NZ_JBHRSW010000007.1"/>
</dbReference>
<dbReference type="InterPro" id="IPR016181">
    <property type="entry name" value="Acyl_CoA_acyltransferase"/>
</dbReference>
<dbReference type="PROSITE" id="PS51186">
    <property type="entry name" value="GNAT"/>
    <property type="match status" value="1"/>
</dbReference>
<dbReference type="InterPro" id="IPR011991">
    <property type="entry name" value="ArsR-like_HTH"/>
</dbReference>
<name>A0ABV7FP53_9ALTE</name>
<keyword evidence="4" id="KW-1185">Reference proteome</keyword>
<gene>
    <name evidence="3" type="ORF">ACFOHL_06255</name>
</gene>
<dbReference type="EMBL" id="JBHRSW010000007">
    <property type="protein sequence ID" value="MFC3121216.1"/>
    <property type="molecule type" value="Genomic_DNA"/>
</dbReference>
<dbReference type="Gene3D" id="3.40.630.30">
    <property type="match status" value="1"/>
</dbReference>
<dbReference type="CDD" id="cd04301">
    <property type="entry name" value="NAT_SF"/>
    <property type="match status" value="1"/>
</dbReference>
<dbReference type="PANTHER" id="PTHR13947:SF37">
    <property type="entry name" value="LD18367P"/>
    <property type="match status" value="1"/>
</dbReference>
<dbReference type="SUPFAM" id="SSF55729">
    <property type="entry name" value="Acyl-CoA N-acyltransferases (Nat)"/>
    <property type="match status" value="1"/>
</dbReference>
<dbReference type="Proteomes" id="UP001595478">
    <property type="component" value="Unassembled WGS sequence"/>
</dbReference>
<dbReference type="InterPro" id="IPR050769">
    <property type="entry name" value="NAT_camello-type"/>
</dbReference>